<accession>A0A8T3AFS3</accession>
<comment type="caution">
    <text evidence="1">The sequence shown here is derived from an EMBL/GenBank/DDBJ whole genome shotgun (WGS) entry which is preliminary data.</text>
</comment>
<evidence type="ECO:0000313" key="2">
    <source>
        <dbReference type="Proteomes" id="UP000829196"/>
    </source>
</evidence>
<evidence type="ECO:0000313" key="1">
    <source>
        <dbReference type="EMBL" id="KAI0494894.1"/>
    </source>
</evidence>
<gene>
    <name evidence="1" type="ORF">KFK09_025040</name>
</gene>
<dbReference type="AlphaFoldDB" id="A0A8T3AFS3"/>
<dbReference type="Proteomes" id="UP000829196">
    <property type="component" value="Unassembled WGS sequence"/>
</dbReference>
<organism evidence="1 2">
    <name type="scientific">Dendrobium nobile</name>
    <name type="common">Orchid</name>
    <dbReference type="NCBI Taxonomy" id="94219"/>
    <lineage>
        <taxon>Eukaryota</taxon>
        <taxon>Viridiplantae</taxon>
        <taxon>Streptophyta</taxon>
        <taxon>Embryophyta</taxon>
        <taxon>Tracheophyta</taxon>
        <taxon>Spermatophyta</taxon>
        <taxon>Magnoliopsida</taxon>
        <taxon>Liliopsida</taxon>
        <taxon>Asparagales</taxon>
        <taxon>Orchidaceae</taxon>
        <taxon>Epidendroideae</taxon>
        <taxon>Malaxideae</taxon>
        <taxon>Dendrobiinae</taxon>
        <taxon>Dendrobium</taxon>
    </lineage>
</organism>
<keyword evidence="2" id="KW-1185">Reference proteome</keyword>
<sequence length="49" mass="5584">MKYKIISHSHLSHYIYVMIAFLSSTYGDNNVESLDIIGVSNVIALLQRE</sequence>
<proteinExistence type="predicted"/>
<reference evidence="1" key="1">
    <citation type="journal article" date="2022" name="Front. Genet.">
        <title>Chromosome-Scale Assembly of the Dendrobium nobile Genome Provides Insights Into the Molecular Mechanism of the Biosynthesis of the Medicinal Active Ingredient of Dendrobium.</title>
        <authorList>
            <person name="Xu Q."/>
            <person name="Niu S.-C."/>
            <person name="Li K.-L."/>
            <person name="Zheng P.-J."/>
            <person name="Zhang X.-J."/>
            <person name="Jia Y."/>
            <person name="Liu Y."/>
            <person name="Niu Y.-X."/>
            <person name="Yu L.-H."/>
            <person name="Chen D.-F."/>
            <person name="Zhang G.-Q."/>
        </authorList>
    </citation>
    <scope>NUCLEOTIDE SEQUENCE</scope>
    <source>
        <tissue evidence="1">Leaf</tissue>
    </source>
</reference>
<protein>
    <submittedName>
        <fullName evidence="1">Uncharacterized protein</fullName>
    </submittedName>
</protein>
<name>A0A8T3AFS3_DENNO</name>
<dbReference type="EMBL" id="JAGYWB010000017">
    <property type="protein sequence ID" value="KAI0494894.1"/>
    <property type="molecule type" value="Genomic_DNA"/>
</dbReference>